<sequence length="198" mass="21098">MAPTIHMLSIFAMALLALSPTSALPSTNGPPSRADHHPTHSSKTATTPISKRTAAEVVAELNLIPNPEKGYFIETFRDAANITTNGQPRSASTAIYYLLEGAVGDSFWHRVDAAEVWHYYAGAPLVLSLSRDDGVPPARHVLGPDVFAGDRPQVVIPGLVWQSARSLGEWTLVGTTVAPGFVESGFELADPSWTPNGA</sequence>
<dbReference type="GeneID" id="20347855"/>
<evidence type="ECO:0000313" key="6">
    <source>
        <dbReference type="Proteomes" id="UP000006039"/>
    </source>
</evidence>
<feature type="compositionally biased region" description="Polar residues" evidence="1">
    <location>
        <begin position="41"/>
        <end position="50"/>
    </location>
</feature>
<evidence type="ECO:0000313" key="5">
    <source>
        <dbReference type="EnsemblFungi" id="EJT73541"/>
    </source>
</evidence>
<dbReference type="SUPFAM" id="SSF51182">
    <property type="entry name" value="RmlC-like cupins"/>
    <property type="match status" value="1"/>
</dbReference>
<evidence type="ECO:0000256" key="1">
    <source>
        <dbReference type="SAM" id="MobiDB-lite"/>
    </source>
</evidence>
<dbReference type="RefSeq" id="XP_009223485.1">
    <property type="nucleotide sequence ID" value="XM_009225221.1"/>
</dbReference>
<dbReference type="HOGENOM" id="CLU_088365_1_0_1"/>
<dbReference type="Pfam" id="PF06172">
    <property type="entry name" value="Cupin_5"/>
    <property type="match status" value="1"/>
</dbReference>
<keyword evidence="2" id="KW-0732">Signal</keyword>
<dbReference type="Proteomes" id="UP000006039">
    <property type="component" value="Unassembled WGS sequence"/>
</dbReference>
<dbReference type="OrthoDB" id="6614653at2759"/>
<gene>
    <name evidence="5" type="primary">20347855</name>
    <name evidence="4" type="ORF">GGTG_07397</name>
</gene>
<dbReference type="VEuPathDB" id="FungiDB:GGTG_07397"/>
<feature type="domain" description="DUF985" evidence="3">
    <location>
        <begin position="56"/>
        <end position="189"/>
    </location>
</feature>
<reference evidence="4" key="3">
    <citation type="submission" date="2010-09" db="EMBL/GenBank/DDBJ databases">
        <title>Annotation of Gaeumannomyces graminis var. tritici R3-111a-1.</title>
        <authorList>
            <consortium name="The Broad Institute Genome Sequencing Platform"/>
            <person name="Ma L.-J."/>
            <person name="Dead R."/>
            <person name="Young S.K."/>
            <person name="Zeng Q."/>
            <person name="Gargeya S."/>
            <person name="Fitzgerald M."/>
            <person name="Haas B."/>
            <person name="Abouelleil A."/>
            <person name="Alvarado L."/>
            <person name="Arachchi H.M."/>
            <person name="Berlin A."/>
            <person name="Brown A."/>
            <person name="Chapman S.B."/>
            <person name="Chen Z."/>
            <person name="Dunbar C."/>
            <person name="Freedman E."/>
            <person name="Gearin G."/>
            <person name="Gellesch M."/>
            <person name="Goldberg J."/>
            <person name="Griggs A."/>
            <person name="Gujja S."/>
            <person name="Heiman D."/>
            <person name="Howarth C."/>
            <person name="Larson L."/>
            <person name="Lui A."/>
            <person name="MacDonald P.J.P."/>
            <person name="Mehta T."/>
            <person name="Montmayeur A."/>
            <person name="Murphy C."/>
            <person name="Neiman D."/>
            <person name="Pearson M."/>
            <person name="Priest M."/>
            <person name="Roberts A."/>
            <person name="Saif S."/>
            <person name="Shea T."/>
            <person name="Shenoy N."/>
            <person name="Sisk P."/>
            <person name="Stolte C."/>
            <person name="Sykes S."/>
            <person name="Yandava C."/>
            <person name="Wortman J."/>
            <person name="Nusbaum C."/>
            <person name="Birren B."/>
        </authorList>
    </citation>
    <scope>NUCLEOTIDE SEQUENCE</scope>
    <source>
        <strain evidence="4">R3-111a-1</strain>
    </source>
</reference>
<dbReference type="PANTHER" id="PTHR33387:SF3">
    <property type="entry name" value="DUF985 DOMAIN-CONTAINING PROTEIN"/>
    <property type="match status" value="1"/>
</dbReference>
<evidence type="ECO:0000313" key="4">
    <source>
        <dbReference type="EMBL" id="EJT73541.1"/>
    </source>
</evidence>
<reference evidence="6" key="1">
    <citation type="submission" date="2010-07" db="EMBL/GenBank/DDBJ databases">
        <title>The genome sequence of Gaeumannomyces graminis var. tritici strain R3-111a-1.</title>
        <authorList>
            <consortium name="The Broad Institute Genome Sequencing Platform"/>
            <person name="Ma L.-J."/>
            <person name="Dead R."/>
            <person name="Young S."/>
            <person name="Zeng Q."/>
            <person name="Koehrsen M."/>
            <person name="Alvarado L."/>
            <person name="Berlin A."/>
            <person name="Chapman S.B."/>
            <person name="Chen Z."/>
            <person name="Freedman E."/>
            <person name="Gellesch M."/>
            <person name="Goldberg J."/>
            <person name="Griggs A."/>
            <person name="Gujja S."/>
            <person name="Heilman E.R."/>
            <person name="Heiman D."/>
            <person name="Hepburn T."/>
            <person name="Howarth C."/>
            <person name="Jen D."/>
            <person name="Larson L."/>
            <person name="Mehta T."/>
            <person name="Neiman D."/>
            <person name="Pearson M."/>
            <person name="Roberts A."/>
            <person name="Saif S."/>
            <person name="Shea T."/>
            <person name="Shenoy N."/>
            <person name="Sisk P."/>
            <person name="Stolte C."/>
            <person name="Sykes S."/>
            <person name="Walk T."/>
            <person name="White J."/>
            <person name="Yandava C."/>
            <person name="Haas B."/>
            <person name="Nusbaum C."/>
            <person name="Birren B."/>
        </authorList>
    </citation>
    <scope>NUCLEOTIDE SEQUENCE [LARGE SCALE GENOMIC DNA]</scope>
    <source>
        <strain evidence="6">R3-111a-1</strain>
    </source>
</reference>
<dbReference type="EnsemblFungi" id="EJT73541">
    <property type="protein sequence ID" value="EJT73541"/>
    <property type="gene ID" value="GGTG_07397"/>
</dbReference>
<dbReference type="eggNOG" id="ENOG502RM2D">
    <property type="taxonomic scope" value="Eukaryota"/>
</dbReference>
<reference evidence="5" key="4">
    <citation type="journal article" date="2015" name="G3 (Bethesda)">
        <title>Genome sequences of three phytopathogenic species of the Magnaporthaceae family of fungi.</title>
        <authorList>
            <person name="Okagaki L.H."/>
            <person name="Nunes C.C."/>
            <person name="Sailsbery J."/>
            <person name="Clay B."/>
            <person name="Brown D."/>
            <person name="John T."/>
            <person name="Oh Y."/>
            <person name="Young N."/>
            <person name="Fitzgerald M."/>
            <person name="Haas B.J."/>
            <person name="Zeng Q."/>
            <person name="Young S."/>
            <person name="Adiconis X."/>
            <person name="Fan L."/>
            <person name="Levin J.Z."/>
            <person name="Mitchell T.K."/>
            <person name="Okubara P.A."/>
            <person name="Farman M.L."/>
            <person name="Kohn L.M."/>
            <person name="Birren B."/>
            <person name="Ma L.-J."/>
            <person name="Dean R.A."/>
        </authorList>
    </citation>
    <scope>NUCLEOTIDE SEQUENCE</scope>
    <source>
        <strain evidence="5">R3-111a-1</strain>
    </source>
</reference>
<accession>J3P1J9</accession>
<dbReference type="AlphaFoldDB" id="J3P1J9"/>
<feature type="chain" id="PRO_5015094786" description="DUF985 domain-containing protein" evidence="2">
    <location>
        <begin position="24"/>
        <end position="198"/>
    </location>
</feature>
<dbReference type="InterPro" id="IPR039935">
    <property type="entry name" value="YML079W-like"/>
</dbReference>
<reference evidence="4" key="2">
    <citation type="submission" date="2010-07" db="EMBL/GenBank/DDBJ databases">
        <authorList>
            <consortium name="The Broad Institute Genome Sequencing Platform"/>
            <consortium name="Broad Institute Genome Sequencing Center for Infectious Disease"/>
            <person name="Ma L.-J."/>
            <person name="Dead R."/>
            <person name="Young S."/>
            <person name="Zeng Q."/>
            <person name="Koehrsen M."/>
            <person name="Alvarado L."/>
            <person name="Berlin A."/>
            <person name="Chapman S.B."/>
            <person name="Chen Z."/>
            <person name="Freedman E."/>
            <person name="Gellesch M."/>
            <person name="Goldberg J."/>
            <person name="Griggs A."/>
            <person name="Gujja S."/>
            <person name="Heilman E.R."/>
            <person name="Heiman D."/>
            <person name="Hepburn T."/>
            <person name="Howarth C."/>
            <person name="Jen D."/>
            <person name="Larson L."/>
            <person name="Mehta T."/>
            <person name="Neiman D."/>
            <person name="Pearson M."/>
            <person name="Roberts A."/>
            <person name="Saif S."/>
            <person name="Shea T."/>
            <person name="Shenoy N."/>
            <person name="Sisk P."/>
            <person name="Stolte C."/>
            <person name="Sykes S."/>
            <person name="Walk T."/>
            <person name="White J."/>
            <person name="Yandava C."/>
            <person name="Haas B."/>
            <person name="Nusbaum C."/>
            <person name="Birren B."/>
        </authorList>
    </citation>
    <scope>NUCLEOTIDE SEQUENCE</scope>
    <source>
        <strain evidence="4">R3-111a-1</strain>
    </source>
</reference>
<evidence type="ECO:0000259" key="3">
    <source>
        <dbReference type="Pfam" id="PF06172"/>
    </source>
</evidence>
<dbReference type="InterPro" id="IPR011051">
    <property type="entry name" value="RmlC_Cupin_sf"/>
</dbReference>
<feature type="region of interest" description="Disordered" evidence="1">
    <location>
        <begin position="24"/>
        <end position="51"/>
    </location>
</feature>
<dbReference type="EMBL" id="GL385398">
    <property type="protein sequence ID" value="EJT73541.1"/>
    <property type="molecule type" value="Genomic_DNA"/>
</dbReference>
<evidence type="ECO:0000256" key="2">
    <source>
        <dbReference type="SAM" id="SignalP"/>
    </source>
</evidence>
<proteinExistence type="predicted"/>
<protein>
    <recommendedName>
        <fullName evidence="3">DUF985 domain-containing protein</fullName>
    </recommendedName>
</protein>
<organism evidence="4">
    <name type="scientific">Gaeumannomyces tritici (strain R3-111a-1)</name>
    <name type="common">Wheat and barley take-all root rot fungus</name>
    <name type="synonym">Gaeumannomyces graminis var. tritici</name>
    <dbReference type="NCBI Taxonomy" id="644352"/>
    <lineage>
        <taxon>Eukaryota</taxon>
        <taxon>Fungi</taxon>
        <taxon>Dikarya</taxon>
        <taxon>Ascomycota</taxon>
        <taxon>Pezizomycotina</taxon>
        <taxon>Sordariomycetes</taxon>
        <taxon>Sordariomycetidae</taxon>
        <taxon>Magnaporthales</taxon>
        <taxon>Magnaporthaceae</taxon>
        <taxon>Gaeumannomyces</taxon>
    </lineage>
</organism>
<feature type="signal peptide" evidence="2">
    <location>
        <begin position="1"/>
        <end position="23"/>
    </location>
</feature>
<keyword evidence="6" id="KW-1185">Reference proteome</keyword>
<dbReference type="Gene3D" id="2.60.120.10">
    <property type="entry name" value="Jelly Rolls"/>
    <property type="match status" value="1"/>
</dbReference>
<name>J3P1J9_GAET3</name>
<dbReference type="InterPro" id="IPR014710">
    <property type="entry name" value="RmlC-like_jellyroll"/>
</dbReference>
<dbReference type="InterPro" id="IPR009327">
    <property type="entry name" value="Cupin_DUF985"/>
</dbReference>
<reference evidence="5" key="5">
    <citation type="submission" date="2018-04" db="UniProtKB">
        <authorList>
            <consortium name="EnsemblFungi"/>
        </authorList>
    </citation>
    <scope>IDENTIFICATION</scope>
    <source>
        <strain evidence="5">R3-111a-1</strain>
    </source>
</reference>
<dbReference type="PANTHER" id="PTHR33387">
    <property type="entry name" value="RMLC-LIKE JELLY ROLL FOLD PROTEIN"/>
    <property type="match status" value="1"/>
</dbReference>
<dbReference type="CDD" id="cd06121">
    <property type="entry name" value="cupin_YML079wp"/>
    <property type="match status" value="1"/>
</dbReference>